<dbReference type="Pfam" id="PF18130">
    <property type="entry name" value="ATPgrasp_N"/>
    <property type="match status" value="1"/>
</dbReference>
<dbReference type="eggNOG" id="COG0151">
    <property type="taxonomic scope" value="Bacteria"/>
</dbReference>
<dbReference type="InterPro" id="IPR011761">
    <property type="entry name" value="ATP-grasp"/>
</dbReference>
<sequence length="417" mass="45015">MKRIAIIGSRTAMARHAKEFGLEIVLVHSPEAPPTRVAQYLDQAICCPVTDPEAVYEVLRPLHEERPFSRVLAPGEDGVLAAAVASERFGLEGNSVQTVLTIKNKVLTRKVLDELGTPVRSREVASEAELVEFLTEIGDQVILKPIDSTGSLATHIVRDRQQAATSWALFAQEGHHRGLVEEYLVGPEVTMESFTVAGQHFPVGVDEYIKNDTGLVPLASVVPGRISAEDREAMRQQMVALLDAVGLREGPAHTEFILTANGPRILETHSRIGGGGIDELVRRAHGVDLSRVQVTVPLGLEEFTPPDLDAGRGAVMIFFAPKPGRVTAVSGLEELGVTYSHTPVEPAWTGLKGLEHIRQAEVGVNLCLQVGDIAPEVNTNWDRLMGCVVATGESAQDALDRAEQVMAAIKIETEPVG</sequence>
<dbReference type="InterPro" id="IPR040570">
    <property type="entry name" value="LAL_C2"/>
</dbReference>
<dbReference type="STRING" id="1449976.KALB_1763"/>
<keyword evidence="7" id="KW-1185">Reference proteome</keyword>
<dbReference type="PANTHER" id="PTHR43585:SF2">
    <property type="entry name" value="ATP-GRASP ENZYME FSQD"/>
    <property type="match status" value="1"/>
</dbReference>
<dbReference type="Pfam" id="PF13535">
    <property type="entry name" value="ATP-grasp_4"/>
    <property type="match status" value="1"/>
</dbReference>
<dbReference type="OrthoDB" id="6964321at2"/>
<dbReference type="Proteomes" id="UP000019225">
    <property type="component" value="Chromosome"/>
</dbReference>
<dbReference type="InterPro" id="IPR013815">
    <property type="entry name" value="ATP_grasp_subdomain_1"/>
</dbReference>
<protein>
    <recommendedName>
        <fullName evidence="5">ATP-grasp domain-containing protein</fullName>
    </recommendedName>
</protein>
<dbReference type="SUPFAM" id="SSF56059">
    <property type="entry name" value="Glutathione synthetase ATP-binding domain-like"/>
    <property type="match status" value="1"/>
</dbReference>
<dbReference type="Pfam" id="PF18603">
    <property type="entry name" value="LAL_C2"/>
    <property type="match status" value="1"/>
</dbReference>
<keyword evidence="2 4" id="KW-0547">Nucleotide-binding</keyword>
<dbReference type="InterPro" id="IPR052032">
    <property type="entry name" value="ATP-dep_AA_Ligase"/>
</dbReference>
<evidence type="ECO:0000313" key="7">
    <source>
        <dbReference type="Proteomes" id="UP000019225"/>
    </source>
</evidence>
<organism evidence="6 7">
    <name type="scientific">Kutzneria albida DSM 43870</name>
    <dbReference type="NCBI Taxonomy" id="1449976"/>
    <lineage>
        <taxon>Bacteria</taxon>
        <taxon>Bacillati</taxon>
        <taxon>Actinomycetota</taxon>
        <taxon>Actinomycetes</taxon>
        <taxon>Pseudonocardiales</taxon>
        <taxon>Pseudonocardiaceae</taxon>
        <taxon>Kutzneria</taxon>
    </lineage>
</organism>
<keyword evidence="1" id="KW-0436">Ligase</keyword>
<dbReference type="AlphaFoldDB" id="W5WAD7"/>
<evidence type="ECO:0000256" key="2">
    <source>
        <dbReference type="ARBA" id="ARBA00022741"/>
    </source>
</evidence>
<gene>
    <name evidence="6" type="ORF">KALB_1763</name>
</gene>
<dbReference type="Gene3D" id="3.30.1490.20">
    <property type="entry name" value="ATP-grasp fold, A domain"/>
    <property type="match status" value="1"/>
</dbReference>
<dbReference type="Gene3D" id="3.40.50.20">
    <property type="match status" value="1"/>
</dbReference>
<dbReference type="HOGENOM" id="CLU_029016_6_0_11"/>
<dbReference type="GO" id="GO:0046872">
    <property type="term" value="F:metal ion binding"/>
    <property type="evidence" value="ECO:0007669"/>
    <property type="project" value="InterPro"/>
</dbReference>
<dbReference type="PANTHER" id="PTHR43585">
    <property type="entry name" value="FUMIPYRROLE BIOSYNTHESIS PROTEIN C"/>
    <property type="match status" value="1"/>
</dbReference>
<dbReference type="KEGG" id="kal:KALB_1763"/>
<dbReference type="GO" id="GO:0016874">
    <property type="term" value="F:ligase activity"/>
    <property type="evidence" value="ECO:0007669"/>
    <property type="project" value="UniProtKB-KW"/>
</dbReference>
<dbReference type="GO" id="GO:0005524">
    <property type="term" value="F:ATP binding"/>
    <property type="evidence" value="ECO:0007669"/>
    <property type="project" value="UniProtKB-UniRule"/>
</dbReference>
<accession>W5WAD7</accession>
<proteinExistence type="predicted"/>
<dbReference type="RefSeq" id="WP_025355334.1">
    <property type="nucleotide sequence ID" value="NZ_CP007155.1"/>
</dbReference>
<dbReference type="EMBL" id="CP007155">
    <property type="protein sequence ID" value="AHH95134.1"/>
    <property type="molecule type" value="Genomic_DNA"/>
</dbReference>
<dbReference type="PROSITE" id="PS50975">
    <property type="entry name" value="ATP_GRASP"/>
    <property type="match status" value="1"/>
</dbReference>
<feature type="domain" description="ATP-grasp" evidence="5">
    <location>
        <begin position="109"/>
        <end position="298"/>
    </location>
</feature>
<dbReference type="Gene3D" id="3.30.470.20">
    <property type="entry name" value="ATP-grasp fold, B domain"/>
    <property type="match status" value="1"/>
</dbReference>
<reference evidence="6 7" key="1">
    <citation type="journal article" date="2014" name="BMC Genomics">
        <title>Complete genome sequence of producer of the glycopeptide antibiotic Aculeximycin Kutzneria albida DSM 43870T, a representative of minor genus of Pseudonocardiaceae.</title>
        <authorList>
            <person name="Rebets Y."/>
            <person name="Tokovenko B."/>
            <person name="Lushchyk I."/>
            <person name="Ruckert C."/>
            <person name="Zaburannyi N."/>
            <person name="Bechthold A."/>
            <person name="Kalinowski J."/>
            <person name="Luzhetskyy A."/>
        </authorList>
    </citation>
    <scope>NUCLEOTIDE SEQUENCE [LARGE SCALE GENOMIC DNA]</scope>
    <source>
        <strain evidence="6">DSM 43870</strain>
    </source>
</reference>
<dbReference type="InterPro" id="IPR041472">
    <property type="entry name" value="BL00235/CARNS1_N"/>
</dbReference>
<evidence type="ECO:0000256" key="3">
    <source>
        <dbReference type="ARBA" id="ARBA00022840"/>
    </source>
</evidence>
<evidence type="ECO:0000259" key="5">
    <source>
        <dbReference type="PROSITE" id="PS50975"/>
    </source>
</evidence>
<name>W5WAD7_9PSEU</name>
<evidence type="ECO:0000256" key="4">
    <source>
        <dbReference type="PROSITE-ProRule" id="PRU00409"/>
    </source>
</evidence>
<evidence type="ECO:0000313" key="6">
    <source>
        <dbReference type="EMBL" id="AHH95134.1"/>
    </source>
</evidence>
<keyword evidence="3 4" id="KW-0067">ATP-binding</keyword>
<evidence type="ECO:0000256" key="1">
    <source>
        <dbReference type="ARBA" id="ARBA00022598"/>
    </source>
</evidence>